<evidence type="ECO:0000313" key="3">
    <source>
        <dbReference type="Proteomes" id="UP000248887"/>
    </source>
</evidence>
<accession>A0A2W5T8D9</accession>
<reference evidence="2 3" key="1">
    <citation type="submission" date="2017-08" db="EMBL/GenBank/DDBJ databases">
        <title>Infants hospitalized years apart are colonized by the same room-sourced microbial strains.</title>
        <authorList>
            <person name="Brooks B."/>
            <person name="Olm M.R."/>
            <person name="Firek B.A."/>
            <person name="Baker R."/>
            <person name="Thomas B.C."/>
            <person name="Morowitz M.J."/>
            <person name="Banfield J.F."/>
        </authorList>
    </citation>
    <scope>NUCLEOTIDE SEQUENCE [LARGE SCALE GENOMIC DNA]</scope>
    <source>
        <strain evidence="2">S2_005_001_R2_27</strain>
    </source>
</reference>
<evidence type="ECO:0000259" key="1">
    <source>
        <dbReference type="Pfam" id="PF13280"/>
    </source>
</evidence>
<dbReference type="InterPro" id="IPR026881">
    <property type="entry name" value="WYL_dom"/>
</dbReference>
<name>A0A2W5T8D9_ANCNO</name>
<comment type="caution">
    <text evidence="2">The sequence shown here is derived from an EMBL/GenBank/DDBJ whole genome shotgun (WGS) entry which is preliminary data.</text>
</comment>
<gene>
    <name evidence="2" type="ORF">DI549_10905</name>
</gene>
<evidence type="ECO:0000313" key="2">
    <source>
        <dbReference type="EMBL" id="PZQ82680.1"/>
    </source>
</evidence>
<dbReference type="Gene3D" id="1.10.3680.10">
    <property type="entry name" value="TerB-like"/>
    <property type="match status" value="1"/>
</dbReference>
<dbReference type="CDD" id="cd07177">
    <property type="entry name" value="terB_like"/>
    <property type="match status" value="1"/>
</dbReference>
<dbReference type="SUPFAM" id="SSF158682">
    <property type="entry name" value="TerB-like"/>
    <property type="match status" value="1"/>
</dbReference>
<dbReference type="Proteomes" id="UP000248887">
    <property type="component" value="Unassembled WGS sequence"/>
</dbReference>
<protein>
    <recommendedName>
        <fullName evidence="1">WYL domain-containing protein</fullName>
    </recommendedName>
</protein>
<dbReference type="InterPro" id="IPR029024">
    <property type="entry name" value="TerB-like"/>
</dbReference>
<proteinExistence type="predicted"/>
<organism evidence="2 3">
    <name type="scientific">Ancylobacter novellus</name>
    <name type="common">Thiobacillus novellus</name>
    <dbReference type="NCBI Taxonomy" id="921"/>
    <lineage>
        <taxon>Bacteria</taxon>
        <taxon>Pseudomonadati</taxon>
        <taxon>Pseudomonadota</taxon>
        <taxon>Alphaproteobacteria</taxon>
        <taxon>Hyphomicrobiales</taxon>
        <taxon>Xanthobacteraceae</taxon>
        <taxon>Ancylobacter</taxon>
    </lineage>
</organism>
<feature type="domain" description="WYL" evidence="1">
    <location>
        <begin position="54"/>
        <end position="105"/>
    </location>
</feature>
<dbReference type="AlphaFoldDB" id="A0A2W5T8D9"/>
<dbReference type="EMBL" id="QFQD01000030">
    <property type="protein sequence ID" value="PZQ82680.1"/>
    <property type="molecule type" value="Genomic_DNA"/>
</dbReference>
<dbReference type="Pfam" id="PF13280">
    <property type="entry name" value="WYL"/>
    <property type="match status" value="1"/>
</dbReference>
<sequence>MGLLDWFGKKDAPEEPWRKFARANVVEVINTDTGDMIEMRPDNDDPNDAEGLLIGFDYVDAQGECTSRAVLCHQVFRNGDFIYVRGLCTTREAMRTFRADRMERVVELRSGKTVPEHEVFFFGLSYYDEDAFDRHPRRAAKDEEDDYRLRLRRESAARQATLPGLRILAYLGLSDGERSADERRVEEAYVRDRLAEAGLGDDASLAEVCMFMAEGLAPTRRSYVTAIGKIANGTEHLALVARCAMEVVRADGAIGPTERDALNVLLATARKKRDAP</sequence>